<sequence>MRFRTIVVALLLAGGIVPAQALAQVAAPEAELLHQVSETYRGLGSYLLEGSISIMAKGANAPTTQEIPFLIAAAPGGKSRDEVRSGQLGGMILSDGRQTTIYNAPLGQYMRKPGRADSATAGTSSRGLRAAVIARFADIAKSATAAKRLPDATLTLSGVPRDCAVIEVTYPPLNPQVQELPRTYWIEKSTHLVLRQRTVVRAGSPQYGGKVEQSEEFLLVRALRDTPLPESTWVFHPPASIKEVDQFVAPFVGRPATDFTLKDLAGRPHTLKSLRGKVVLLDFWATWCGPCRRTLPQVAKIHARYKDRGVEVMSVNVGEPGAKAADYLKQNGYGFTALLDTDRRVSTDYQVNGIPTLVVIDRAGTISDYMVGVRDEAALSAALKKAGVK</sequence>
<keyword evidence="3" id="KW-1015">Disulfide bond</keyword>
<keyword evidence="4" id="KW-0676">Redox-active center</keyword>
<evidence type="ECO:0000256" key="3">
    <source>
        <dbReference type="ARBA" id="ARBA00023157"/>
    </source>
</evidence>
<organism evidence="7 8">
    <name type="scientific">Eiseniibacteriota bacterium</name>
    <dbReference type="NCBI Taxonomy" id="2212470"/>
    <lineage>
        <taxon>Bacteria</taxon>
        <taxon>Candidatus Eiseniibacteriota</taxon>
    </lineage>
</organism>
<dbReference type="PROSITE" id="PS51352">
    <property type="entry name" value="THIOREDOXIN_2"/>
    <property type="match status" value="1"/>
</dbReference>
<feature type="domain" description="Thioredoxin" evidence="6">
    <location>
        <begin position="250"/>
        <end position="388"/>
    </location>
</feature>
<dbReference type="GO" id="GO:0016209">
    <property type="term" value="F:antioxidant activity"/>
    <property type="evidence" value="ECO:0007669"/>
    <property type="project" value="InterPro"/>
</dbReference>
<evidence type="ECO:0000313" key="7">
    <source>
        <dbReference type="EMBL" id="TMQ71847.1"/>
    </source>
</evidence>
<proteinExistence type="predicted"/>
<accession>A0A538U7K3</accession>
<dbReference type="PANTHER" id="PTHR42852:SF6">
    <property type="entry name" value="THIOL:DISULFIDE INTERCHANGE PROTEIN DSBE"/>
    <property type="match status" value="1"/>
</dbReference>
<keyword evidence="5" id="KW-0732">Signal</keyword>
<keyword evidence="2" id="KW-0201">Cytochrome c-type biogenesis</keyword>
<dbReference type="PANTHER" id="PTHR42852">
    <property type="entry name" value="THIOL:DISULFIDE INTERCHANGE PROTEIN DSBE"/>
    <property type="match status" value="1"/>
</dbReference>
<dbReference type="GO" id="GO:0016491">
    <property type="term" value="F:oxidoreductase activity"/>
    <property type="evidence" value="ECO:0007669"/>
    <property type="project" value="InterPro"/>
</dbReference>
<dbReference type="Gene3D" id="3.40.30.10">
    <property type="entry name" value="Glutaredoxin"/>
    <property type="match status" value="1"/>
</dbReference>
<comment type="caution">
    <text evidence="7">The sequence shown here is derived from an EMBL/GenBank/DDBJ whole genome shotgun (WGS) entry which is preliminary data.</text>
</comment>
<dbReference type="EMBL" id="VBPB01000138">
    <property type="protein sequence ID" value="TMQ71847.1"/>
    <property type="molecule type" value="Genomic_DNA"/>
</dbReference>
<dbReference type="CDD" id="cd02966">
    <property type="entry name" value="TlpA_like_family"/>
    <property type="match status" value="1"/>
</dbReference>
<dbReference type="Pfam" id="PF00578">
    <property type="entry name" value="AhpC-TSA"/>
    <property type="match status" value="1"/>
</dbReference>
<evidence type="ECO:0000313" key="8">
    <source>
        <dbReference type="Proteomes" id="UP000319771"/>
    </source>
</evidence>
<dbReference type="InterPro" id="IPR013766">
    <property type="entry name" value="Thioredoxin_domain"/>
</dbReference>
<dbReference type="PRINTS" id="PR00421">
    <property type="entry name" value="THIOREDOXIN"/>
</dbReference>
<dbReference type="GO" id="GO:0030313">
    <property type="term" value="C:cell envelope"/>
    <property type="evidence" value="ECO:0007669"/>
    <property type="project" value="UniProtKB-SubCell"/>
</dbReference>
<dbReference type="PROSITE" id="PS00194">
    <property type="entry name" value="THIOREDOXIN_1"/>
    <property type="match status" value="1"/>
</dbReference>
<evidence type="ECO:0000256" key="5">
    <source>
        <dbReference type="SAM" id="SignalP"/>
    </source>
</evidence>
<evidence type="ECO:0000259" key="6">
    <source>
        <dbReference type="PROSITE" id="PS51352"/>
    </source>
</evidence>
<dbReference type="InterPro" id="IPR000866">
    <property type="entry name" value="AhpC/TSA"/>
</dbReference>
<comment type="subcellular location">
    <subcellularLocation>
        <location evidence="1">Cell envelope</location>
    </subcellularLocation>
</comment>
<evidence type="ECO:0000256" key="4">
    <source>
        <dbReference type="ARBA" id="ARBA00023284"/>
    </source>
</evidence>
<dbReference type="SUPFAM" id="SSF52833">
    <property type="entry name" value="Thioredoxin-like"/>
    <property type="match status" value="1"/>
</dbReference>
<evidence type="ECO:0000256" key="1">
    <source>
        <dbReference type="ARBA" id="ARBA00004196"/>
    </source>
</evidence>
<feature type="signal peptide" evidence="5">
    <location>
        <begin position="1"/>
        <end position="23"/>
    </location>
</feature>
<protein>
    <submittedName>
        <fullName evidence="7">TlpA family protein disulfide reductase</fullName>
    </submittedName>
</protein>
<evidence type="ECO:0000256" key="2">
    <source>
        <dbReference type="ARBA" id="ARBA00022748"/>
    </source>
</evidence>
<feature type="chain" id="PRO_5022044630" evidence="5">
    <location>
        <begin position="24"/>
        <end position="389"/>
    </location>
</feature>
<dbReference type="InterPro" id="IPR036249">
    <property type="entry name" value="Thioredoxin-like_sf"/>
</dbReference>
<reference evidence="7 8" key="1">
    <citation type="journal article" date="2019" name="Nat. Microbiol.">
        <title>Mediterranean grassland soil C-N compound turnover is dependent on rainfall and depth, and is mediated by genomically divergent microorganisms.</title>
        <authorList>
            <person name="Diamond S."/>
            <person name="Andeer P.F."/>
            <person name="Li Z."/>
            <person name="Crits-Christoph A."/>
            <person name="Burstein D."/>
            <person name="Anantharaman K."/>
            <person name="Lane K.R."/>
            <person name="Thomas B.C."/>
            <person name="Pan C."/>
            <person name="Northen T.R."/>
            <person name="Banfield J.F."/>
        </authorList>
    </citation>
    <scope>NUCLEOTIDE SEQUENCE [LARGE SCALE GENOMIC DNA]</scope>
    <source>
        <strain evidence="7">WS_11</strain>
    </source>
</reference>
<gene>
    <name evidence="7" type="ORF">E6K81_09100</name>
</gene>
<dbReference type="AlphaFoldDB" id="A0A538U7K3"/>
<dbReference type="InterPro" id="IPR050553">
    <property type="entry name" value="Thioredoxin_ResA/DsbE_sf"/>
</dbReference>
<dbReference type="Proteomes" id="UP000319771">
    <property type="component" value="Unassembled WGS sequence"/>
</dbReference>
<dbReference type="InterPro" id="IPR017937">
    <property type="entry name" value="Thioredoxin_CS"/>
</dbReference>
<dbReference type="GO" id="GO:0017004">
    <property type="term" value="P:cytochrome complex assembly"/>
    <property type="evidence" value="ECO:0007669"/>
    <property type="project" value="UniProtKB-KW"/>
</dbReference>
<name>A0A538U7K3_UNCEI</name>